<dbReference type="SUPFAM" id="SSF53300">
    <property type="entry name" value="vWA-like"/>
    <property type="match status" value="1"/>
</dbReference>
<keyword evidence="6" id="KW-0281">Fimbrium</keyword>
<dbReference type="GO" id="GO:0046872">
    <property type="term" value="F:metal ion binding"/>
    <property type="evidence" value="ECO:0007669"/>
    <property type="project" value="UniProtKB-KW"/>
</dbReference>
<evidence type="ECO:0000259" key="9">
    <source>
        <dbReference type="Pfam" id="PF05567"/>
    </source>
</evidence>
<feature type="signal peptide" evidence="8">
    <location>
        <begin position="1"/>
        <end position="20"/>
    </location>
</feature>
<evidence type="ECO:0000256" key="2">
    <source>
        <dbReference type="ARBA" id="ARBA00008387"/>
    </source>
</evidence>
<dbReference type="Pfam" id="PF05567">
    <property type="entry name" value="T4P_PilY1"/>
    <property type="match status" value="1"/>
</dbReference>
<evidence type="ECO:0000313" key="10">
    <source>
        <dbReference type="EMBL" id="KKE85047.1"/>
    </source>
</evidence>
<dbReference type="EMBL" id="AUXW01000079">
    <property type="protein sequence ID" value="KKE85047.1"/>
    <property type="molecule type" value="Genomic_DNA"/>
</dbReference>
<dbReference type="Gene3D" id="3.40.50.410">
    <property type="entry name" value="von Willebrand factor, type A domain"/>
    <property type="match status" value="1"/>
</dbReference>
<keyword evidence="8" id="KW-0732">Signal</keyword>
<feature type="region of interest" description="Disordered" evidence="7">
    <location>
        <begin position="487"/>
        <end position="506"/>
    </location>
</feature>
<name>A0A0F6AFQ8_9GAMM</name>
<reference evidence="10 11" key="1">
    <citation type="journal article" date="2015" name="BMC Genomics">
        <title>Genome mining reveals unlocked bioactive potential of marine Gram-negative bacteria.</title>
        <authorList>
            <person name="Machado H."/>
            <person name="Sonnenschein E.C."/>
            <person name="Melchiorsen J."/>
            <person name="Gram L."/>
        </authorList>
    </citation>
    <scope>NUCLEOTIDE SEQUENCE [LARGE SCALE GENOMIC DNA]</scope>
    <source>
        <strain evidence="10 11">S4054</strain>
    </source>
</reference>
<dbReference type="GO" id="GO:0009289">
    <property type="term" value="C:pilus"/>
    <property type="evidence" value="ECO:0007669"/>
    <property type="project" value="UniProtKB-SubCell"/>
</dbReference>
<dbReference type="SUPFAM" id="SSF50998">
    <property type="entry name" value="Quinoprotein alcohol dehydrogenase-like"/>
    <property type="match status" value="1"/>
</dbReference>
<evidence type="ECO:0000256" key="7">
    <source>
        <dbReference type="SAM" id="MobiDB-lite"/>
    </source>
</evidence>
<protein>
    <recommendedName>
        <fullName evidence="9">PilY1 beta-propeller domain-containing protein</fullName>
    </recommendedName>
</protein>
<evidence type="ECO:0000256" key="1">
    <source>
        <dbReference type="ARBA" id="ARBA00004561"/>
    </source>
</evidence>
<dbReference type="Proteomes" id="UP000033434">
    <property type="component" value="Unassembled WGS sequence"/>
</dbReference>
<keyword evidence="4" id="KW-0479">Metal-binding</keyword>
<accession>A0A0F6AFQ8</accession>
<evidence type="ECO:0000256" key="8">
    <source>
        <dbReference type="SAM" id="SignalP"/>
    </source>
</evidence>
<comment type="similarity">
    <text evidence="2">Belongs to the PilY1 family.</text>
</comment>
<evidence type="ECO:0000313" key="11">
    <source>
        <dbReference type="Proteomes" id="UP000033434"/>
    </source>
</evidence>
<evidence type="ECO:0000256" key="3">
    <source>
        <dbReference type="ARBA" id="ARBA00022558"/>
    </source>
</evidence>
<comment type="subcellular location">
    <subcellularLocation>
        <location evidence="1">Fimbrium</location>
    </subcellularLocation>
</comment>
<sequence>MMYFKRLLLFCLLMSSAVYAEDIELYVKHDVSGSEKSRVIVIFDTSGSMAWDVNDGRRCYEYRNWRLRSVDCFDTSKTSKACYKYINGRYRSVNCGDSRLKVAQDAMVSLVTDNPDFDFGLMRLYSSSGGYVLNGIGSDPSVVISKINSLRASGSTPLAETLWEAYLYLTGRAIDYGYNGGNNRDKTIESSGRYKSPFAPVAGDPERCDTSTNIILMTDGDPTSDTGKNSAIANEYLSKFGSYPTTVSNSYLNSLAKLMRGTADTQVDLYPTTADKQDFARVYTIGFGTGMSNSGKALLKQTGEVDGGGAYLHANTASQLSEALKLTISKIREQSDSFSSPSVSTSSSDLSRSGDSVYFTMFYPETHTRWAGNLKKLKVTGGIVHGSSSTSNAINDQGQIDKSVTTFWSAPGSKDGNVVLEGGINYQLTQRQTTRRLFSDFGKGTLYNFDYSTALTAHQGSLVNLAAKFGTSTAEVEKTMLWARGQDVDDQNGNRNTGERRKDIFGDPLHSRPVTIDYGSNDLRVIVGTNAGFLHMFKDKGDTVEESWAFIPNSLLDILKPLRDRRQDTKLYGMDGPITVYFWDKNDSGVVDSGEKVWLIAGMRRGGNEYFAFDITSPDQPRMLWGGPIQGGVGDFTELGQTWSKPVVSFITAQPDKPVLIFGAGYDTNKDNALFSNDNKGRGIYIVDLESGKPVWTLTPDTGFKGKHSIAADVSVLDSDYDGYVDRIYAADTGGGLWRIDLPSSSPNDKDAPWSHFMLANLSGGNDNAKRRFFYRPMIARTYFSKVTVEIIDGKPTKVRRDVPYEGILIGSGNRAKPTSTHVKNFLFMVRDENTKTQTFTSQNTPSVIRASNLFNVTNDPFKANLDSYEDFTDKEAELGQAKGWKIKLESGEKSLSAATAIGGLAYFTSFSPTTVSENQCAIGEGTGYLYIVHLHYGMQVFQKRRYRTTATLPDTPRTHYDVYEDPITKKKTVKAKIISPTVIKEDAVDEMFGGNPADGIDPQKLEPPNVYKNPDGSANVPGVSPLTITYETRQLYIYKKEDNDEK</sequence>
<dbReference type="AlphaFoldDB" id="A0A0F6AFQ8"/>
<feature type="chain" id="PRO_5002499327" description="PilY1 beta-propeller domain-containing protein" evidence="8">
    <location>
        <begin position="21"/>
        <end position="1047"/>
    </location>
</feature>
<dbReference type="PATRIC" id="fig|1129367.4.peg.900"/>
<dbReference type="InterPro" id="IPR011047">
    <property type="entry name" value="Quinoprotein_ADH-like_sf"/>
</dbReference>
<keyword evidence="3" id="KW-1029">Fimbrium biogenesis</keyword>
<keyword evidence="5" id="KW-0106">Calcium</keyword>
<evidence type="ECO:0000256" key="5">
    <source>
        <dbReference type="ARBA" id="ARBA00022837"/>
    </source>
</evidence>
<organism evidence="10 11">
    <name type="scientific">Pseudoalteromonas luteoviolacea S4054</name>
    <dbReference type="NCBI Taxonomy" id="1129367"/>
    <lineage>
        <taxon>Bacteria</taxon>
        <taxon>Pseudomonadati</taxon>
        <taxon>Pseudomonadota</taxon>
        <taxon>Gammaproteobacteria</taxon>
        <taxon>Alteromonadales</taxon>
        <taxon>Pseudoalteromonadaceae</taxon>
        <taxon>Pseudoalteromonas</taxon>
    </lineage>
</organism>
<feature type="domain" description="PilY1 beta-propeller" evidence="9">
    <location>
        <begin position="523"/>
        <end position="751"/>
    </location>
</feature>
<comment type="caution">
    <text evidence="10">The sequence shown here is derived from an EMBL/GenBank/DDBJ whole genome shotgun (WGS) entry which is preliminary data.</text>
</comment>
<dbReference type="RefSeq" id="WP_331245626.1">
    <property type="nucleotide sequence ID" value="NZ_AUXW01000079.1"/>
</dbReference>
<evidence type="ECO:0000256" key="6">
    <source>
        <dbReference type="ARBA" id="ARBA00023263"/>
    </source>
</evidence>
<proteinExistence type="inferred from homology"/>
<evidence type="ECO:0000256" key="4">
    <source>
        <dbReference type="ARBA" id="ARBA00022723"/>
    </source>
</evidence>
<dbReference type="InterPro" id="IPR036465">
    <property type="entry name" value="vWFA_dom_sf"/>
</dbReference>
<dbReference type="InterPro" id="IPR008707">
    <property type="entry name" value="B-propeller_PilY1"/>
</dbReference>
<gene>
    <name evidence="10" type="ORF">N479_06330</name>
</gene>